<keyword evidence="3" id="KW-1185">Reference proteome</keyword>
<gene>
    <name evidence="2" type="ORF">DFH08DRAFT_189670</name>
</gene>
<sequence length="197" mass="21959">MPTTLRTSCKNRDPRLAHSRNPGRRDGFLWNADSFICPASVDGFRCDVRDAGVVTAPYDDAEDARAVESGAETDLQLPPHEVALMDIARHAKPKGIAKDFEMLDAPRRVIVLDEDAFVDRPDDDEDSDWEDINSFAEVNSDAGASTLDYESEDSDYLLARRLQDEEYARVGRRPVSERRVSRTGRRAYADVLAGPTG</sequence>
<proteinExistence type="predicted"/>
<evidence type="ECO:0000313" key="2">
    <source>
        <dbReference type="EMBL" id="KAJ7367305.1"/>
    </source>
</evidence>
<accession>A0AAD7ASY7</accession>
<comment type="caution">
    <text evidence="2">The sequence shown here is derived from an EMBL/GenBank/DDBJ whole genome shotgun (WGS) entry which is preliminary data.</text>
</comment>
<evidence type="ECO:0000313" key="3">
    <source>
        <dbReference type="Proteomes" id="UP001218218"/>
    </source>
</evidence>
<dbReference type="EMBL" id="JARIHO010000002">
    <property type="protein sequence ID" value="KAJ7367305.1"/>
    <property type="molecule type" value="Genomic_DNA"/>
</dbReference>
<evidence type="ECO:0000256" key="1">
    <source>
        <dbReference type="SAM" id="MobiDB-lite"/>
    </source>
</evidence>
<dbReference type="Proteomes" id="UP001218218">
    <property type="component" value="Unassembled WGS sequence"/>
</dbReference>
<reference evidence="2" key="1">
    <citation type="submission" date="2023-03" db="EMBL/GenBank/DDBJ databases">
        <title>Massive genome expansion in bonnet fungi (Mycena s.s.) driven by repeated elements and novel gene families across ecological guilds.</title>
        <authorList>
            <consortium name="Lawrence Berkeley National Laboratory"/>
            <person name="Harder C.B."/>
            <person name="Miyauchi S."/>
            <person name="Viragh M."/>
            <person name="Kuo A."/>
            <person name="Thoen E."/>
            <person name="Andreopoulos B."/>
            <person name="Lu D."/>
            <person name="Skrede I."/>
            <person name="Drula E."/>
            <person name="Henrissat B."/>
            <person name="Morin E."/>
            <person name="Kohler A."/>
            <person name="Barry K."/>
            <person name="LaButti K."/>
            <person name="Morin E."/>
            <person name="Salamov A."/>
            <person name="Lipzen A."/>
            <person name="Mereny Z."/>
            <person name="Hegedus B."/>
            <person name="Baldrian P."/>
            <person name="Stursova M."/>
            <person name="Weitz H."/>
            <person name="Taylor A."/>
            <person name="Grigoriev I.V."/>
            <person name="Nagy L.G."/>
            <person name="Martin F."/>
            <person name="Kauserud H."/>
        </authorList>
    </citation>
    <scope>NUCLEOTIDE SEQUENCE</scope>
    <source>
        <strain evidence="2">CBHHK002</strain>
    </source>
</reference>
<name>A0AAD7ASY7_9AGAR</name>
<protein>
    <submittedName>
        <fullName evidence="2">Uncharacterized protein</fullName>
    </submittedName>
</protein>
<organism evidence="2 3">
    <name type="scientific">Mycena albidolilacea</name>
    <dbReference type="NCBI Taxonomy" id="1033008"/>
    <lineage>
        <taxon>Eukaryota</taxon>
        <taxon>Fungi</taxon>
        <taxon>Dikarya</taxon>
        <taxon>Basidiomycota</taxon>
        <taxon>Agaricomycotina</taxon>
        <taxon>Agaricomycetes</taxon>
        <taxon>Agaricomycetidae</taxon>
        <taxon>Agaricales</taxon>
        <taxon>Marasmiineae</taxon>
        <taxon>Mycenaceae</taxon>
        <taxon>Mycena</taxon>
    </lineage>
</organism>
<feature type="region of interest" description="Disordered" evidence="1">
    <location>
        <begin position="1"/>
        <end position="23"/>
    </location>
</feature>
<dbReference type="AlphaFoldDB" id="A0AAD7ASY7"/>